<keyword evidence="9" id="KW-1185">Reference proteome</keyword>
<evidence type="ECO:0000256" key="5">
    <source>
        <dbReference type="ARBA" id="ARBA00022989"/>
    </source>
</evidence>
<dbReference type="GeneID" id="8740422"/>
<proteinExistence type="inferred from homology"/>
<evidence type="ECO:0000256" key="6">
    <source>
        <dbReference type="ARBA" id="ARBA00023136"/>
    </source>
</evidence>
<dbReference type="OrthoDB" id="147508at2157"/>
<feature type="transmembrane region" description="Helical" evidence="7">
    <location>
        <begin position="20"/>
        <end position="39"/>
    </location>
</feature>
<dbReference type="HOGENOM" id="CLU_045348_3_2_2"/>
<feature type="transmembrane region" description="Helical" evidence="7">
    <location>
        <begin position="166"/>
        <end position="189"/>
    </location>
</feature>
<evidence type="ECO:0000256" key="3">
    <source>
        <dbReference type="ARBA" id="ARBA00022475"/>
    </source>
</evidence>
<name>D2RF79_ARCPA</name>
<dbReference type="AlphaFoldDB" id="D2RF79"/>
<dbReference type="eggNOG" id="arCOG02025">
    <property type="taxonomic scope" value="Archaea"/>
</dbReference>
<feature type="transmembrane region" description="Helical" evidence="7">
    <location>
        <begin position="133"/>
        <end position="154"/>
    </location>
</feature>
<organism evidence="8 9">
    <name type="scientific">Archaeoglobus profundus (strain DSM 5631 / JCM 9629 / NBRC 100127 / Av18)</name>
    <dbReference type="NCBI Taxonomy" id="572546"/>
    <lineage>
        <taxon>Archaea</taxon>
        <taxon>Methanobacteriati</taxon>
        <taxon>Methanobacteriota</taxon>
        <taxon>Archaeoglobi</taxon>
        <taxon>Archaeoglobales</taxon>
        <taxon>Archaeoglobaceae</taxon>
        <taxon>Archaeoglobus</taxon>
    </lineage>
</organism>
<reference evidence="8 9" key="1">
    <citation type="journal article" date="2010" name="Stand. Genomic Sci.">
        <title>Complete genome sequence of Archaeoglobus profundus type strain (AV18).</title>
        <authorList>
            <person name="von Jan M."/>
            <person name="Lapidus A."/>
            <person name="Del Rio T.G."/>
            <person name="Copeland A."/>
            <person name="Tice H."/>
            <person name="Cheng J.F."/>
            <person name="Lucas S."/>
            <person name="Chen F."/>
            <person name="Nolan M."/>
            <person name="Goodwin L."/>
            <person name="Han C."/>
            <person name="Pitluck S."/>
            <person name="Liolios K."/>
            <person name="Ivanova N."/>
            <person name="Mavromatis K."/>
            <person name="Ovchinnikova G."/>
            <person name="Chertkov O."/>
            <person name="Pati A."/>
            <person name="Chen A."/>
            <person name="Palaniappan K."/>
            <person name="Land M."/>
            <person name="Hauser L."/>
            <person name="Chang Y.J."/>
            <person name="Jeffries C.D."/>
            <person name="Saunders E."/>
            <person name="Brettin T."/>
            <person name="Detter J.C."/>
            <person name="Chain P."/>
            <person name="Eichinger K."/>
            <person name="Huber H."/>
            <person name="Spring S."/>
            <person name="Rohde M."/>
            <person name="Goker M."/>
            <person name="Wirth R."/>
            <person name="Woyke T."/>
            <person name="Bristow J."/>
            <person name="Eisen J.A."/>
            <person name="Markowitz V."/>
            <person name="Hugenholtz P."/>
            <person name="Kyrpides N.C."/>
            <person name="Klenk H.P."/>
        </authorList>
    </citation>
    <scope>NUCLEOTIDE SEQUENCE [LARGE SCALE GENOMIC DNA]</scope>
    <source>
        <strain evidence="9">DSM 5631 / JCM 9629 / NBRC 100127 / Av18</strain>
    </source>
</reference>
<gene>
    <name evidence="8" type="ordered locus">Arcpr_1728</name>
</gene>
<dbReference type="KEGG" id="apo:Arcpr_1728"/>
<dbReference type="Gene3D" id="1.20.1630.10">
    <property type="entry name" value="Formate dehydrogenase/DMSO reductase domain"/>
    <property type="match status" value="1"/>
</dbReference>
<feature type="transmembrane region" description="Helical" evidence="7">
    <location>
        <begin position="310"/>
        <end position="329"/>
    </location>
</feature>
<feature type="transmembrane region" description="Helical" evidence="7">
    <location>
        <begin position="234"/>
        <end position="254"/>
    </location>
</feature>
<evidence type="ECO:0000313" key="9">
    <source>
        <dbReference type="Proteomes" id="UP000001901"/>
    </source>
</evidence>
<dbReference type="Pfam" id="PF03916">
    <property type="entry name" value="NrfD"/>
    <property type="match status" value="1"/>
</dbReference>
<dbReference type="PANTHER" id="PTHR34856:SF2">
    <property type="entry name" value="PROTEIN NRFD"/>
    <property type="match status" value="1"/>
</dbReference>
<evidence type="ECO:0000313" key="8">
    <source>
        <dbReference type="EMBL" id="ADB58773.1"/>
    </source>
</evidence>
<keyword evidence="6 7" id="KW-0472">Membrane</keyword>
<keyword evidence="3" id="KW-1003">Cell membrane</keyword>
<evidence type="ECO:0000256" key="7">
    <source>
        <dbReference type="SAM" id="Phobius"/>
    </source>
</evidence>
<feature type="transmembrane region" description="Helical" evidence="7">
    <location>
        <begin position="96"/>
        <end position="113"/>
    </location>
</feature>
<comment type="subcellular location">
    <subcellularLocation>
        <location evidence="1">Cell membrane</location>
        <topology evidence="1">Multi-pass membrane protein</topology>
    </subcellularLocation>
</comment>
<dbReference type="GO" id="GO:0005886">
    <property type="term" value="C:plasma membrane"/>
    <property type="evidence" value="ECO:0007669"/>
    <property type="project" value="UniProtKB-SubCell"/>
</dbReference>
<dbReference type="PaxDb" id="572546-Arcpr_1728"/>
<evidence type="ECO:0000256" key="4">
    <source>
        <dbReference type="ARBA" id="ARBA00022692"/>
    </source>
</evidence>
<evidence type="ECO:0000256" key="2">
    <source>
        <dbReference type="ARBA" id="ARBA00008929"/>
    </source>
</evidence>
<dbReference type="Proteomes" id="UP000001901">
    <property type="component" value="Chromosome"/>
</dbReference>
<sequence length="400" mass="44658">MGAEVPKIDFTKIEGKSYGYYAICAIWLSICIIGAYAYYLQWIHGHQVTGLNNQVPWGFGIAAVCYFIGASAGSLIVSALSGVFEKEEFKIFSRSAAFFAAAMIVAAMGAIFTDVGNPSNSINFLMYFNPTSIFSWNAFLYSSYFVVCVIYLIAQFEEKKFLTRCIAVFAVGWAVLVHSGTGAILGFIYSNDFYHSALTPPMFIISAIASGLGLLIPTYILTFKWTKREYDPSLFWTLTKIMGAMVIVLLYFFIVEGFEKGYMPASHEAFLRMITSPETPAVWVYWFGQIGLMLLALAIMLSPYRKTEKAMFVAGLLVAVAVFCERYILVVPGLSYPYEIFAGYEAVKPFQIVPYYPTWAEWAIELALLAGVYLAYCIGIKIFALLPEKAVKVEEVNKNE</sequence>
<feature type="transmembrane region" description="Helical" evidence="7">
    <location>
        <begin position="59"/>
        <end position="84"/>
    </location>
</feature>
<feature type="transmembrane region" description="Helical" evidence="7">
    <location>
        <begin position="283"/>
        <end position="303"/>
    </location>
</feature>
<dbReference type="STRING" id="572546.Arcpr_1728"/>
<dbReference type="RefSeq" id="WP_012941108.1">
    <property type="nucleotide sequence ID" value="NC_013741.1"/>
</dbReference>
<dbReference type="EMBL" id="CP001857">
    <property type="protein sequence ID" value="ADB58773.1"/>
    <property type="molecule type" value="Genomic_DNA"/>
</dbReference>
<keyword evidence="4 7" id="KW-0812">Transmembrane</keyword>
<feature type="transmembrane region" description="Helical" evidence="7">
    <location>
        <begin position="201"/>
        <end position="222"/>
    </location>
</feature>
<dbReference type="PANTHER" id="PTHR34856">
    <property type="entry name" value="PROTEIN NRFD"/>
    <property type="match status" value="1"/>
</dbReference>
<feature type="transmembrane region" description="Helical" evidence="7">
    <location>
        <begin position="362"/>
        <end position="386"/>
    </location>
</feature>
<evidence type="ECO:0000256" key="1">
    <source>
        <dbReference type="ARBA" id="ARBA00004651"/>
    </source>
</evidence>
<keyword evidence="5 7" id="KW-1133">Transmembrane helix</keyword>
<dbReference type="InterPro" id="IPR052049">
    <property type="entry name" value="Electron_transfer_protein"/>
</dbReference>
<comment type="similarity">
    <text evidence="2">Belongs to the NrfD family.</text>
</comment>
<accession>D2RF79</accession>
<dbReference type="InterPro" id="IPR005614">
    <property type="entry name" value="NrfD-like"/>
</dbReference>
<protein>
    <submittedName>
        <fullName evidence="8">Polysulphide reductase NrfD</fullName>
    </submittedName>
</protein>